<accession>A0A8J8BBL1</accession>
<dbReference type="InterPro" id="IPR006311">
    <property type="entry name" value="TAT_signal"/>
</dbReference>
<evidence type="ECO:0000313" key="4">
    <source>
        <dbReference type="Proteomes" id="UP000677913"/>
    </source>
</evidence>
<evidence type="ECO:0000313" key="3">
    <source>
        <dbReference type="EMBL" id="MBS2962196.1"/>
    </source>
</evidence>
<evidence type="ECO:0000259" key="2">
    <source>
        <dbReference type="Pfam" id="PF20254"/>
    </source>
</evidence>
<proteinExistence type="predicted"/>
<organism evidence="3 4">
    <name type="scientific">Actinocrinis puniceicyclus</name>
    <dbReference type="NCBI Taxonomy" id="977794"/>
    <lineage>
        <taxon>Bacteria</taxon>
        <taxon>Bacillati</taxon>
        <taxon>Actinomycetota</taxon>
        <taxon>Actinomycetes</taxon>
        <taxon>Catenulisporales</taxon>
        <taxon>Actinospicaceae</taxon>
        <taxon>Actinocrinis</taxon>
    </lineage>
</organism>
<dbReference type="RefSeq" id="WP_211464580.1">
    <property type="nucleotide sequence ID" value="NZ_JAGSXH010000008.1"/>
</dbReference>
<dbReference type="EMBL" id="JAGSXH010000008">
    <property type="protein sequence ID" value="MBS2962196.1"/>
    <property type="molecule type" value="Genomic_DNA"/>
</dbReference>
<name>A0A8J8BBL1_9ACTN</name>
<gene>
    <name evidence="3" type="ORF">KGA66_04010</name>
</gene>
<comment type="caution">
    <text evidence="3">The sequence shown here is derived from an EMBL/GenBank/DDBJ whole genome shotgun (WGS) entry which is preliminary data.</text>
</comment>
<evidence type="ECO:0000256" key="1">
    <source>
        <dbReference type="SAM" id="MobiDB-lite"/>
    </source>
</evidence>
<feature type="compositionally biased region" description="Low complexity" evidence="1">
    <location>
        <begin position="46"/>
        <end position="69"/>
    </location>
</feature>
<dbReference type="Pfam" id="PF20254">
    <property type="entry name" value="DMFA2_C"/>
    <property type="match status" value="1"/>
</dbReference>
<feature type="domain" description="N,N-dimethylformamidase beta subunit-like C-terminal" evidence="2">
    <location>
        <begin position="123"/>
        <end position="492"/>
    </location>
</feature>
<feature type="region of interest" description="Disordered" evidence="1">
    <location>
        <begin position="46"/>
        <end position="74"/>
    </location>
</feature>
<dbReference type="InterPro" id="IPR046540">
    <property type="entry name" value="DMFA2_C"/>
</dbReference>
<dbReference type="PROSITE" id="PS51318">
    <property type="entry name" value="TAT"/>
    <property type="match status" value="1"/>
</dbReference>
<protein>
    <recommendedName>
        <fullName evidence="2">N,N-dimethylformamidase beta subunit-like C-terminal domain-containing protein</fullName>
    </recommendedName>
</protein>
<reference evidence="3" key="1">
    <citation type="submission" date="2021-04" db="EMBL/GenBank/DDBJ databases">
        <title>Genome based classification of Actinospica acidithermotolerans sp. nov., an actinobacterium isolated from an Indonesian hot spring.</title>
        <authorList>
            <person name="Kusuma A.B."/>
            <person name="Putra K.E."/>
            <person name="Nafisah S."/>
            <person name="Loh J."/>
            <person name="Nouioui I."/>
            <person name="Goodfellow M."/>
        </authorList>
    </citation>
    <scope>NUCLEOTIDE SEQUENCE</scope>
    <source>
        <strain evidence="3">DSM 45618</strain>
    </source>
</reference>
<sequence>MSFQRHSEECHTDRPGTRRGLLRALASAAGLGLALTAATACSGAGGAPATAGSAGGNATAAASPSPSLSDVAAENAKPGTTAWNIPAGAVGPQNAIQGYTDQASVTPGQSFKLFVSTTAPAFTATAYRIGYYRGTNGRQIWQSSSTPGKLQTAQSITPSTHTVECEWSPSLTVSTASWPPGDYLIKLVASNGHGQRYVPLTVRSTDTAGKIVLVAGITTWQAYNAWGGYSLYHGLTGSGDRARAVSFDRPYLDPDEEAGDGLFFPFDQGLVTFAEEHDLPVAYATDLELETDPALFAHAAAIVTDGHDEYYSAAMRQTLTAARGAGTNLAFLGANAIFRHVRWGSTRVGADRLIICYKDAASDPMFSTDKTQTTQDWRDGPDPRPENVLTGAYYQCNPVDAPYVVYDPANWIFAGTGVSKGTRFPGLVGPEYDRVVDIPTTPHPIEVLSHSPLTCDGHSGYQESAYYTTSSGAGVFDAGTMRWVCALGNRCASHLNEAGRAFVRTATLNLLTAYAQGPAGKIHAAHDNTAADGVPHSGGPGID</sequence>
<dbReference type="Proteomes" id="UP000677913">
    <property type="component" value="Unassembled WGS sequence"/>
</dbReference>
<dbReference type="AlphaFoldDB" id="A0A8J8BBL1"/>
<keyword evidence="4" id="KW-1185">Reference proteome</keyword>